<proteinExistence type="predicted"/>
<dbReference type="GO" id="GO:0005634">
    <property type="term" value="C:nucleus"/>
    <property type="evidence" value="ECO:0007669"/>
    <property type="project" value="TreeGrafter"/>
</dbReference>
<dbReference type="Gene3D" id="3.80.10.10">
    <property type="entry name" value="Ribonuclease Inhibitor"/>
    <property type="match status" value="1"/>
</dbReference>
<keyword evidence="1" id="KW-0343">GTPase activation</keyword>
<keyword evidence="2" id="KW-0433">Leucine-rich repeat</keyword>
<dbReference type="GO" id="GO:0048471">
    <property type="term" value="C:perinuclear region of cytoplasm"/>
    <property type="evidence" value="ECO:0007669"/>
    <property type="project" value="TreeGrafter"/>
</dbReference>
<reference evidence="4" key="1">
    <citation type="submission" date="2021-02" db="EMBL/GenBank/DDBJ databases">
        <authorList>
            <person name="Nowell W R."/>
        </authorList>
    </citation>
    <scope>NUCLEOTIDE SEQUENCE</scope>
</reference>
<keyword evidence="3" id="KW-0677">Repeat</keyword>
<dbReference type="EMBL" id="CAJOBJ010155651">
    <property type="protein sequence ID" value="CAF4825382.1"/>
    <property type="molecule type" value="Genomic_DNA"/>
</dbReference>
<dbReference type="SUPFAM" id="SSF52047">
    <property type="entry name" value="RNI-like"/>
    <property type="match status" value="1"/>
</dbReference>
<dbReference type="InterPro" id="IPR001611">
    <property type="entry name" value="Leu-rich_rpt"/>
</dbReference>
<dbReference type="InterPro" id="IPR032675">
    <property type="entry name" value="LRR_dom_sf"/>
</dbReference>
<dbReference type="InterPro" id="IPR027038">
    <property type="entry name" value="RanGap"/>
</dbReference>
<evidence type="ECO:0000313" key="4">
    <source>
        <dbReference type="EMBL" id="CAF4825382.1"/>
    </source>
</evidence>
<dbReference type="SMART" id="SM00368">
    <property type="entry name" value="LRR_RI"/>
    <property type="match status" value="2"/>
</dbReference>
<name>A0A8S3BQ04_9BILA</name>
<organism evidence="4 5">
    <name type="scientific">Rotaria magnacalcarata</name>
    <dbReference type="NCBI Taxonomy" id="392030"/>
    <lineage>
        <taxon>Eukaryota</taxon>
        <taxon>Metazoa</taxon>
        <taxon>Spiralia</taxon>
        <taxon>Gnathifera</taxon>
        <taxon>Rotifera</taxon>
        <taxon>Eurotatoria</taxon>
        <taxon>Bdelloidea</taxon>
        <taxon>Philodinida</taxon>
        <taxon>Philodinidae</taxon>
        <taxon>Rotaria</taxon>
    </lineage>
</organism>
<evidence type="ECO:0000256" key="3">
    <source>
        <dbReference type="ARBA" id="ARBA00022737"/>
    </source>
</evidence>
<feature type="non-terminal residue" evidence="4">
    <location>
        <position position="1"/>
    </location>
</feature>
<dbReference type="Proteomes" id="UP000681720">
    <property type="component" value="Unassembled WGS sequence"/>
</dbReference>
<gene>
    <name evidence="4" type="ORF">GIL414_LOCUS48203</name>
</gene>
<protein>
    <recommendedName>
        <fullName evidence="6">Nucleotide-binding oligomerization domain-containing protein 2</fullName>
    </recommendedName>
</protein>
<dbReference type="GO" id="GO:0005829">
    <property type="term" value="C:cytosol"/>
    <property type="evidence" value="ECO:0007669"/>
    <property type="project" value="TreeGrafter"/>
</dbReference>
<sequence length="90" mass="10176">TVIKLGLAWNKIGDTGAKYLAEALRNNTTLNKLDLWGNEITENGVHYLFEALRYNRVLLELEVGAGIISLNQEKRLKQQDGRIQFSSLCN</sequence>
<accession>A0A8S3BQ04</accession>
<comment type="caution">
    <text evidence="4">The sequence shown here is derived from an EMBL/GenBank/DDBJ whole genome shotgun (WGS) entry which is preliminary data.</text>
</comment>
<evidence type="ECO:0008006" key="6">
    <source>
        <dbReference type="Google" id="ProtNLM"/>
    </source>
</evidence>
<dbReference type="Pfam" id="PF13516">
    <property type="entry name" value="LRR_6"/>
    <property type="match status" value="2"/>
</dbReference>
<dbReference type="PANTHER" id="PTHR24113:SF12">
    <property type="entry name" value="RAN GTPASE-ACTIVATING PROTEIN 1"/>
    <property type="match status" value="1"/>
</dbReference>
<dbReference type="GO" id="GO:0006913">
    <property type="term" value="P:nucleocytoplasmic transport"/>
    <property type="evidence" value="ECO:0007669"/>
    <property type="project" value="TreeGrafter"/>
</dbReference>
<evidence type="ECO:0000313" key="5">
    <source>
        <dbReference type="Proteomes" id="UP000681720"/>
    </source>
</evidence>
<evidence type="ECO:0000256" key="1">
    <source>
        <dbReference type="ARBA" id="ARBA00022468"/>
    </source>
</evidence>
<dbReference type="GO" id="GO:0005096">
    <property type="term" value="F:GTPase activator activity"/>
    <property type="evidence" value="ECO:0007669"/>
    <property type="project" value="UniProtKB-KW"/>
</dbReference>
<dbReference type="PANTHER" id="PTHR24113">
    <property type="entry name" value="RAN GTPASE-ACTIVATING PROTEIN 1"/>
    <property type="match status" value="1"/>
</dbReference>
<evidence type="ECO:0000256" key="2">
    <source>
        <dbReference type="ARBA" id="ARBA00022614"/>
    </source>
</evidence>
<dbReference type="GO" id="GO:0031267">
    <property type="term" value="F:small GTPase binding"/>
    <property type="evidence" value="ECO:0007669"/>
    <property type="project" value="TreeGrafter"/>
</dbReference>
<dbReference type="AlphaFoldDB" id="A0A8S3BQ04"/>